<dbReference type="PROSITE" id="PS51186">
    <property type="entry name" value="GNAT"/>
    <property type="match status" value="1"/>
</dbReference>
<reference evidence="2 3" key="1">
    <citation type="submission" date="2020-08" db="EMBL/GenBank/DDBJ databases">
        <title>Genome public.</title>
        <authorList>
            <person name="Liu C."/>
            <person name="Sun Q."/>
        </authorList>
    </citation>
    <scope>NUCLEOTIDE SEQUENCE [LARGE SCALE GENOMIC DNA]</scope>
    <source>
        <strain evidence="2 3">NSJ-43</strain>
    </source>
</reference>
<sequence>MLTFKEDIKDTQIYLGLRKKVGWIELNPVQAQRALDNSMKIITVYDDDKPIGMGRIVGDGAVICYIQDLIIIPEYQGKHIGSRLIDKLIEYVNSLIIPDSRMMLCLMCAKGREEFYTKHGFIARPTSKLGPGMIQYILK</sequence>
<dbReference type="InterPro" id="IPR000182">
    <property type="entry name" value="GNAT_dom"/>
</dbReference>
<dbReference type="SUPFAM" id="SSF55729">
    <property type="entry name" value="Acyl-CoA N-acyltransferases (Nat)"/>
    <property type="match status" value="1"/>
</dbReference>
<organism evidence="2 3">
    <name type="scientific">Lachnospira hominis</name>
    <name type="common">ex Liu et al. 2021</name>
    <dbReference type="NCBI Taxonomy" id="2763051"/>
    <lineage>
        <taxon>Bacteria</taxon>
        <taxon>Bacillati</taxon>
        <taxon>Bacillota</taxon>
        <taxon>Clostridia</taxon>
        <taxon>Lachnospirales</taxon>
        <taxon>Lachnospiraceae</taxon>
        <taxon>Lachnospira</taxon>
    </lineage>
</organism>
<accession>A0ABR7G3D7</accession>
<evidence type="ECO:0000313" key="2">
    <source>
        <dbReference type="EMBL" id="MBC5681291.1"/>
    </source>
</evidence>
<name>A0ABR7G3D7_9FIRM</name>
<dbReference type="Gene3D" id="3.40.630.30">
    <property type="match status" value="1"/>
</dbReference>
<dbReference type="CDD" id="cd04301">
    <property type="entry name" value="NAT_SF"/>
    <property type="match status" value="1"/>
</dbReference>
<evidence type="ECO:0000259" key="1">
    <source>
        <dbReference type="PROSITE" id="PS51186"/>
    </source>
</evidence>
<dbReference type="InterPro" id="IPR016181">
    <property type="entry name" value="Acyl_CoA_acyltransferase"/>
</dbReference>
<dbReference type="InterPro" id="IPR053144">
    <property type="entry name" value="Acetyltransferase_Butenolide"/>
</dbReference>
<dbReference type="EMBL" id="JACOPD010000006">
    <property type="protein sequence ID" value="MBC5681291.1"/>
    <property type="molecule type" value="Genomic_DNA"/>
</dbReference>
<comment type="caution">
    <text evidence="2">The sequence shown here is derived from an EMBL/GenBank/DDBJ whole genome shotgun (WGS) entry which is preliminary data.</text>
</comment>
<gene>
    <name evidence="2" type="ORF">H8S01_09990</name>
</gene>
<protein>
    <submittedName>
        <fullName evidence="2">GNAT family N-acetyltransferase</fullName>
    </submittedName>
</protein>
<feature type="domain" description="N-acetyltransferase" evidence="1">
    <location>
        <begin position="2"/>
        <end position="139"/>
    </location>
</feature>
<dbReference type="Proteomes" id="UP000628463">
    <property type="component" value="Unassembled WGS sequence"/>
</dbReference>
<keyword evidence="3" id="KW-1185">Reference proteome</keyword>
<proteinExistence type="predicted"/>
<evidence type="ECO:0000313" key="3">
    <source>
        <dbReference type="Proteomes" id="UP000628463"/>
    </source>
</evidence>
<dbReference type="PANTHER" id="PTHR43233:SF1">
    <property type="entry name" value="FAMILY N-ACETYLTRANSFERASE, PUTATIVE (AFU_ORTHOLOGUE AFUA_6G03350)-RELATED"/>
    <property type="match status" value="1"/>
</dbReference>
<dbReference type="PANTHER" id="PTHR43233">
    <property type="entry name" value="FAMILY N-ACETYLTRANSFERASE, PUTATIVE (AFU_ORTHOLOGUE AFUA_6G03350)-RELATED"/>
    <property type="match status" value="1"/>
</dbReference>
<dbReference type="Pfam" id="PF00583">
    <property type="entry name" value="Acetyltransf_1"/>
    <property type="match status" value="1"/>
</dbReference>
<dbReference type="RefSeq" id="WP_186837083.1">
    <property type="nucleotide sequence ID" value="NZ_JACOPD010000006.1"/>
</dbReference>